<gene>
    <name evidence="1" type="ORF">OFUS_LOCUS18359</name>
</gene>
<evidence type="ECO:0000313" key="1">
    <source>
        <dbReference type="EMBL" id="CAH1793519.1"/>
    </source>
</evidence>
<sequence length="354" mass="40067">MNILVVVVGFLVCISQIQADDTAVDYLDAIQKGSLNTCCSVDDSPKKVSYYTTEKAGTKSVTATISQYKKCGIRNRKSCLSYANGYRQVTTYRQKLAYRMEARPCPKNRIICCKGYVNIRGYCKTKENTCCRVPTSKKVNYYTSVKTGEQRISYTSTAYKKCGIRNLRKCLEYKVSYRMENVYKSKQNTRTEPVTCPANKVTCCNGFVAVHGHCVESAFVTSNKELLRNLGSTVDVGKSKNLCCNITPPKPVVKFYYSEKENYVAQDVTMYKKCGIRNRRSCVDTSKKGYRTRQRYVQKIGYKLGTTPLCPSKNTICCNDFVYIRGYCLDKSFAVKNLDLLEKIKTSQSSKIVG</sequence>
<proteinExistence type="predicted"/>
<dbReference type="AlphaFoldDB" id="A0A8J1Y6A5"/>
<protein>
    <submittedName>
        <fullName evidence="1">Uncharacterized protein</fullName>
    </submittedName>
</protein>
<keyword evidence="2" id="KW-1185">Reference proteome</keyword>
<reference evidence="1" key="1">
    <citation type="submission" date="2022-03" db="EMBL/GenBank/DDBJ databases">
        <authorList>
            <person name="Martin C."/>
        </authorList>
    </citation>
    <scope>NUCLEOTIDE SEQUENCE</scope>
</reference>
<dbReference type="EMBL" id="CAIIXF020000009">
    <property type="protein sequence ID" value="CAH1793519.1"/>
    <property type="molecule type" value="Genomic_DNA"/>
</dbReference>
<evidence type="ECO:0000313" key="2">
    <source>
        <dbReference type="Proteomes" id="UP000749559"/>
    </source>
</evidence>
<dbReference type="Proteomes" id="UP000749559">
    <property type="component" value="Unassembled WGS sequence"/>
</dbReference>
<name>A0A8J1Y6A5_OWEFU</name>
<organism evidence="1 2">
    <name type="scientific">Owenia fusiformis</name>
    <name type="common">Polychaete worm</name>
    <dbReference type="NCBI Taxonomy" id="6347"/>
    <lineage>
        <taxon>Eukaryota</taxon>
        <taxon>Metazoa</taxon>
        <taxon>Spiralia</taxon>
        <taxon>Lophotrochozoa</taxon>
        <taxon>Annelida</taxon>
        <taxon>Polychaeta</taxon>
        <taxon>Sedentaria</taxon>
        <taxon>Canalipalpata</taxon>
        <taxon>Sabellida</taxon>
        <taxon>Oweniida</taxon>
        <taxon>Oweniidae</taxon>
        <taxon>Owenia</taxon>
    </lineage>
</organism>
<comment type="caution">
    <text evidence="1">The sequence shown here is derived from an EMBL/GenBank/DDBJ whole genome shotgun (WGS) entry which is preliminary data.</text>
</comment>
<accession>A0A8J1Y6A5</accession>